<feature type="domain" description="Transposase InsH N-terminal" evidence="3">
    <location>
        <begin position="32"/>
        <end position="125"/>
    </location>
</feature>
<evidence type="ECO:0000259" key="2">
    <source>
        <dbReference type="Pfam" id="PF01609"/>
    </source>
</evidence>
<dbReference type="InterPro" id="IPR008490">
    <property type="entry name" value="Transposase_InsH_N"/>
</dbReference>
<feature type="compositionally biased region" description="Basic and acidic residues" evidence="1">
    <location>
        <begin position="234"/>
        <end position="259"/>
    </location>
</feature>
<dbReference type="EMBL" id="JBHTEF010000001">
    <property type="protein sequence ID" value="MFC7580742.1"/>
    <property type="molecule type" value="Genomic_DNA"/>
</dbReference>
<feature type="region of interest" description="Disordered" evidence="1">
    <location>
        <begin position="234"/>
        <end position="279"/>
    </location>
</feature>
<evidence type="ECO:0000256" key="1">
    <source>
        <dbReference type="SAM" id="MobiDB-lite"/>
    </source>
</evidence>
<evidence type="ECO:0000313" key="5">
    <source>
        <dbReference type="Proteomes" id="UP001596527"/>
    </source>
</evidence>
<comment type="caution">
    <text evidence="4">The sequence shown here is derived from an EMBL/GenBank/DDBJ whole genome shotgun (WGS) entry which is preliminary data.</text>
</comment>
<feature type="domain" description="Transposase IS4-like" evidence="2">
    <location>
        <begin position="284"/>
        <end position="460"/>
    </location>
</feature>
<evidence type="ECO:0000313" key="4">
    <source>
        <dbReference type="EMBL" id="MFC7580742.1"/>
    </source>
</evidence>
<name>A0ABW2SKT7_9ACTO</name>
<evidence type="ECO:0000259" key="3">
    <source>
        <dbReference type="Pfam" id="PF05598"/>
    </source>
</evidence>
<feature type="compositionally biased region" description="Low complexity" evidence="1">
    <location>
        <begin position="260"/>
        <end position="274"/>
    </location>
</feature>
<feature type="compositionally biased region" description="Basic and acidic residues" evidence="1">
    <location>
        <begin position="196"/>
        <end position="211"/>
    </location>
</feature>
<proteinExistence type="predicted"/>
<feature type="region of interest" description="Disordered" evidence="1">
    <location>
        <begin position="196"/>
        <end position="217"/>
    </location>
</feature>
<dbReference type="InterPro" id="IPR047629">
    <property type="entry name" value="IS1182_transpos"/>
</dbReference>
<dbReference type="PANTHER" id="PTHR33408">
    <property type="entry name" value="TRANSPOSASE"/>
    <property type="match status" value="1"/>
</dbReference>
<reference evidence="5" key="1">
    <citation type="journal article" date="2019" name="Int. J. Syst. Evol. Microbiol.">
        <title>The Global Catalogue of Microorganisms (GCM) 10K type strain sequencing project: providing services to taxonomists for standard genome sequencing and annotation.</title>
        <authorList>
            <consortium name="The Broad Institute Genomics Platform"/>
            <consortium name="The Broad Institute Genome Sequencing Center for Infectious Disease"/>
            <person name="Wu L."/>
            <person name="Ma J."/>
        </authorList>
    </citation>
    <scope>NUCLEOTIDE SEQUENCE [LARGE SCALE GENOMIC DNA]</scope>
    <source>
        <strain evidence="5">CCUG 56698</strain>
    </source>
</reference>
<dbReference type="Proteomes" id="UP001596527">
    <property type="component" value="Unassembled WGS sequence"/>
</dbReference>
<dbReference type="RefSeq" id="WP_380976253.1">
    <property type="nucleotide sequence ID" value="NZ_JBHTEF010000001.1"/>
</dbReference>
<dbReference type="NCBIfam" id="NF033551">
    <property type="entry name" value="transpos_IS1182"/>
    <property type="match status" value="1"/>
</dbReference>
<dbReference type="PANTHER" id="PTHR33408:SF2">
    <property type="entry name" value="TRANSPOSASE DDE DOMAIN-CONTAINING PROTEIN"/>
    <property type="match status" value="1"/>
</dbReference>
<accession>A0ABW2SKT7</accession>
<dbReference type="Pfam" id="PF05598">
    <property type="entry name" value="DUF772"/>
    <property type="match status" value="1"/>
</dbReference>
<organism evidence="4 5">
    <name type="scientific">Schaalia naturae</name>
    <dbReference type="NCBI Taxonomy" id="635203"/>
    <lineage>
        <taxon>Bacteria</taxon>
        <taxon>Bacillati</taxon>
        <taxon>Actinomycetota</taxon>
        <taxon>Actinomycetes</taxon>
        <taxon>Actinomycetales</taxon>
        <taxon>Actinomycetaceae</taxon>
        <taxon>Schaalia</taxon>
    </lineage>
</organism>
<gene>
    <name evidence="4" type="ORF">ACFQWG_05955</name>
</gene>
<dbReference type="InterPro" id="IPR002559">
    <property type="entry name" value="Transposase_11"/>
</dbReference>
<sequence length="474" mass="51509">MGSVPGGGAAPVGAGKTFRAYDQHQSFLLPPSLDEWLGEDDEARFVSEIVDDVLDLSAVYASYGSASGAPPYDPRMMLKVLLFAYSTGVTSSREVERRCRRDVAFRWLSGNQTPDYRSLARFRRRHLEVLPGLFAQVLGVCAQAGLVSLGRVALDGTKLHAAASKHKAMSYDRIVPKISELQAEVDALLAEAEQVDRAEDAEHGPDRRGDEIPQELARRRGRLAKLRAAKEQIEADAAERAAAAEREKARSKGNSHQDTEQAAAQAGAKAQPKPEAQRNFTDPQARIMKTNHGFDYAFNAQASVDEDHQVVLAAQVTQQATDVQQFEAMMTQTAGSLAAAGIEQAPSVVLVDAGYCSESNLAAAEGMPSTVLIATGRQRHNETFPTGVADGPPPQEASRREQMAHLLRTREGHADYARRKAIVEPVFGQMKTRQNAGRLRLRGLVGAQGEWLLHALVHNLRKLRNAKMAGIAPA</sequence>
<dbReference type="Pfam" id="PF01609">
    <property type="entry name" value="DDE_Tnp_1"/>
    <property type="match status" value="1"/>
</dbReference>
<protein>
    <submittedName>
        <fullName evidence="4">IS1182 family transposase</fullName>
    </submittedName>
</protein>
<keyword evidence="5" id="KW-1185">Reference proteome</keyword>